<accession>C5DJH2</accession>
<dbReference type="RefSeq" id="XP_002554898.1">
    <property type="nucleotide sequence ID" value="XM_002554852.1"/>
</dbReference>
<dbReference type="HOGENOM" id="CLU_068770_2_1_1"/>
<dbReference type="GO" id="GO:0015031">
    <property type="term" value="P:protein transport"/>
    <property type="evidence" value="ECO:0007669"/>
    <property type="project" value="UniProtKB-KW"/>
</dbReference>
<dbReference type="OrthoDB" id="27543at2759"/>
<dbReference type="PANTHER" id="PTHR13261:SF0">
    <property type="entry name" value="BRCA2 AND CDKN1A-INTERACTING PROTEIN"/>
    <property type="match status" value="1"/>
</dbReference>
<feature type="region of interest" description="Disordered" evidence="4">
    <location>
        <begin position="1"/>
        <end position="37"/>
    </location>
</feature>
<evidence type="ECO:0000313" key="6">
    <source>
        <dbReference type="Proteomes" id="UP000002036"/>
    </source>
</evidence>
<dbReference type="OMA" id="VKFYRKE"/>
<keyword evidence="3" id="KW-0653">Protein transport</keyword>
<sequence>MVAIKLSDAIKRKREPQDAESDIDISSTDSENESQVDDEQEVINIDFDFFNANKNVDFHALKNLLRQLLGPQESSKIQLSALADLILDSPTTTIKTDGQESDPYCFLSFIDYRSNRTSDYAKYLSKVDSRLAEFLKSMDNSDKKCALVLSERLINMPPEVIAPIYNITLEDASNSLGDGKHYDYYVIVSRKFEVNVEVDDEETGARKRVKTSEIDYFHEEDRFLERNAYVHFDSESRKGLISSYVVIDHDSLIKSIKDVEAEIKNW</sequence>
<comment type="subcellular location">
    <subcellularLocation>
        <location evidence="3">Nucleus</location>
    </subcellularLocation>
</comment>
<organism evidence="5 6">
    <name type="scientific">Lachancea thermotolerans (strain ATCC 56472 / CBS 6340 / NRRL Y-8284)</name>
    <name type="common">Yeast</name>
    <name type="synonym">Kluyveromyces thermotolerans</name>
    <dbReference type="NCBI Taxonomy" id="559295"/>
    <lineage>
        <taxon>Eukaryota</taxon>
        <taxon>Fungi</taxon>
        <taxon>Dikarya</taxon>
        <taxon>Ascomycota</taxon>
        <taxon>Saccharomycotina</taxon>
        <taxon>Saccharomycetes</taxon>
        <taxon>Saccharomycetales</taxon>
        <taxon>Saccharomycetaceae</taxon>
        <taxon>Lachancea</taxon>
    </lineage>
</organism>
<reference evidence="5 6" key="1">
    <citation type="journal article" date="2009" name="Genome Res.">
        <title>Comparative genomics of protoploid Saccharomycetaceae.</title>
        <authorList>
            <consortium name="The Genolevures Consortium"/>
            <person name="Souciet J.-L."/>
            <person name="Dujon B."/>
            <person name="Gaillardin C."/>
            <person name="Johnston M."/>
            <person name="Baret P.V."/>
            <person name="Cliften P."/>
            <person name="Sherman D.J."/>
            <person name="Weissenbach J."/>
            <person name="Westhof E."/>
            <person name="Wincker P."/>
            <person name="Jubin C."/>
            <person name="Poulain J."/>
            <person name="Barbe V."/>
            <person name="Segurens B."/>
            <person name="Artiguenave F."/>
            <person name="Anthouard V."/>
            <person name="Vacherie B."/>
            <person name="Val M.-E."/>
            <person name="Fulton R.S."/>
            <person name="Minx P."/>
            <person name="Wilson R."/>
            <person name="Durrens P."/>
            <person name="Jean G."/>
            <person name="Marck C."/>
            <person name="Martin T."/>
            <person name="Nikolski M."/>
            <person name="Rolland T."/>
            <person name="Seret M.-L."/>
            <person name="Casaregola S."/>
            <person name="Despons L."/>
            <person name="Fairhead C."/>
            <person name="Fischer G."/>
            <person name="Lafontaine I."/>
            <person name="Leh V."/>
            <person name="Lemaire M."/>
            <person name="de Montigny J."/>
            <person name="Neuveglise C."/>
            <person name="Thierry A."/>
            <person name="Blanc-Lenfle I."/>
            <person name="Bleykasten C."/>
            <person name="Diffels J."/>
            <person name="Fritsch E."/>
            <person name="Frangeul L."/>
            <person name="Goeffon A."/>
            <person name="Jauniaux N."/>
            <person name="Kachouri-Lafond R."/>
            <person name="Payen C."/>
            <person name="Potier S."/>
            <person name="Pribylova L."/>
            <person name="Ozanne C."/>
            <person name="Richard G.-F."/>
            <person name="Sacerdot C."/>
            <person name="Straub M.-L."/>
            <person name="Talla E."/>
        </authorList>
    </citation>
    <scope>NUCLEOTIDE SEQUENCE [LARGE SCALE GENOMIC DNA]</scope>
    <source>
        <strain evidence="6">ATCC 56472 / CBS 6340 / NRRL Y-8284</strain>
    </source>
</reference>
<gene>
    <name evidence="5" type="ordered locus">KLTH0F16412g</name>
</gene>
<evidence type="ECO:0000256" key="1">
    <source>
        <dbReference type="ARBA" id="ARBA00006781"/>
    </source>
</evidence>
<dbReference type="AlphaFoldDB" id="C5DJH2"/>
<protein>
    <recommendedName>
        <fullName evidence="2 3">Protein BCP1</fullName>
    </recommendedName>
</protein>
<evidence type="ECO:0000256" key="4">
    <source>
        <dbReference type="SAM" id="MobiDB-lite"/>
    </source>
</evidence>
<keyword evidence="3" id="KW-0539">Nucleus</keyword>
<dbReference type="eggNOG" id="KOG3034">
    <property type="taxonomic scope" value="Eukaryota"/>
</dbReference>
<dbReference type="GO" id="GO:0005634">
    <property type="term" value="C:nucleus"/>
    <property type="evidence" value="ECO:0007669"/>
    <property type="project" value="UniProtKB-SubCell"/>
</dbReference>
<evidence type="ECO:0000256" key="2">
    <source>
        <dbReference type="ARBA" id="ARBA00014649"/>
    </source>
</evidence>
<proteinExistence type="inferred from homology"/>
<dbReference type="STRING" id="559295.C5DJH2"/>
<dbReference type="InParanoid" id="C5DJH2"/>
<evidence type="ECO:0000313" key="5">
    <source>
        <dbReference type="EMBL" id="CAR24461.1"/>
    </source>
</evidence>
<dbReference type="PANTHER" id="PTHR13261">
    <property type="entry name" value="BRCA2 AND CDKN1A INTERACTING PROTEIN"/>
    <property type="match status" value="1"/>
</dbReference>
<comment type="function">
    <text evidence="3">Involved in nuclear export, actin cytoskeleton organization and vesicular transport.</text>
</comment>
<dbReference type="PIRSF" id="PIRSF028983">
    <property type="entry name" value="BCP1"/>
    <property type="match status" value="1"/>
</dbReference>
<dbReference type="KEGG" id="lth:KLTH0F16412g"/>
<dbReference type="GeneID" id="8293131"/>
<dbReference type="FunCoup" id="C5DJH2">
    <property type="interactions" value="1064"/>
</dbReference>
<keyword evidence="3" id="KW-0813">Transport</keyword>
<keyword evidence="6" id="KW-1185">Reference proteome</keyword>
<name>C5DJH2_LACTC</name>
<dbReference type="Proteomes" id="UP000002036">
    <property type="component" value="Chromosome F"/>
</dbReference>
<evidence type="ECO:0000256" key="3">
    <source>
        <dbReference type="PIRNR" id="PIRNR028983"/>
    </source>
</evidence>
<dbReference type="EMBL" id="CU928170">
    <property type="protein sequence ID" value="CAR24461.1"/>
    <property type="molecule type" value="Genomic_DNA"/>
</dbReference>
<dbReference type="InterPro" id="IPR025602">
    <property type="entry name" value="BCP1_family"/>
</dbReference>
<comment type="similarity">
    <text evidence="1 3">Belongs to the BCP1 family.</text>
</comment>
<dbReference type="Pfam" id="PF13862">
    <property type="entry name" value="BCCIP"/>
    <property type="match status" value="1"/>
</dbReference>